<dbReference type="EMBL" id="KN824474">
    <property type="protein sequence ID" value="KIM20112.1"/>
    <property type="molecule type" value="Genomic_DNA"/>
</dbReference>
<evidence type="ECO:0000256" key="6">
    <source>
        <dbReference type="ARBA" id="ARBA00022737"/>
    </source>
</evidence>
<dbReference type="Pfam" id="PF01239">
    <property type="entry name" value="PPTA"/>
    <property type="match status" value="5"/>
</dbReference>
<organism evidence="10 11">
    <name type="scientific">Serendipita vermifera MAFF 305830</name>
    <dbReference type="NCBI Taxonomy" id="933852"/>
    <lineage>
        <taxon>Eukaryota</taxon>
        <taxon>Fungi</taxon>
        <taxon>Dikarya</taxon>
        <taxon>Basidiomycota</taxon>
        <taxon>Agaricomycotina</taxon>
        <taxon>Agaricomycetes</taxon>
        <taxon>Sebacinales</taxon>
        <taxon>Serendipitaceae</taxon>
        <taxon>Serendipita</taxon>
    </lineage>
</organism>
<evidence type="ECO:0000256" key="7">
    <source>
        <dbReference type="ARBA" id="ARBA00031267"/>
    </source>
</evidence>
<name>A0A0C2WRA4_SERVB</name>
<evidence type="ECO:0000256" key="1">
    <source>
        <dbReference type="ARBA" id="ARBA00006734"/>
    </source>
</evidence>
<dbReference type="InterPro" id="IPR002088">
    <property type="entry name" value="Prenyl_trans_a"/>
</dbReference>
<evidence type="ECO:0000313" key="10">
    <source>
        <dbReference type="EMBL" id="KIM20112.1"/>
    </source>
</evidence>
<dbReference type="FunFam" id="1.25.40.120:FF:000035">
    <property type="entry name" value="Geranylgeranyl transferase type-2 subunit alpha"/>
    <property type="match status" value="1"/>
</dbReference>
<evidence type="ECO:0000256" key="2">
    <source>
        <dbReference type="ARBA" id="ARBA00012656"/>
    </source>
</evidence>
<dbReference type="GO" id="GO:0005968">
    <property type="term" value="C:Rab-protein geranylgeranyltransferase complex"/>
    <property type="evidence" value="ECO:0007669"/>
    <property type="project" value="TreeGrafter"/>
</dbReference>
<keyword evidence="6" id="KW-0677">Repeat</keyword>
<dbReference type="PANTHER" id="PTHR11129">
    <property type="entry name" value="PROTEIN FARNESYLTRANSFERASE ALPHA SUBUNIT/RAB GERANYLGERANYL TRANSFERASE ALPHA SUBUNIT"/>
    <property type="match status" value="1"/>
</dbReference>
<accession>A0A0C2WRA4</accession>
<dbReference type="PROSITE" id="PS51147">
    <property type="entry name" value="PFTA"/>
    <property type="match status" value="5"/>
</dbReference>
<dbReference type="STRING" id="933852.A0A0C2WRA4"/>
<dbReference type="EC" id="2.5.1.60" evidence="2 9"/>
<reference evidence="10 11" key="1">
    <citation type="submission" date="2014-04" db="EMBL/GenBank/DDBJ databases">
        <authorList>
            <consortium name="DOE Joint Genome Institute"/>
            <person name="Kuo A."/>
            <person name="Zuccaro A."/>
            <person name="Kohler A."/>
            <person name="Nagy L.G."/>
            <person name="Floudas D."/>
            <person name="Copeland A."/>
            <person name="Barry K.W."/>
            <person name="Cichocki N."/>
            <person name="Veneault-Fourrey C."/>
            <person name="LaButti K."/>
            <person name="Lindquist E.A."/>
            <person name="Lipzen A."/>
            <person name="Lundell T."/>
            <person name="Morin E."/>
            <person name="Murat C."/>
            <person name="Sun H."/>
            <person name="Tunlid A."/>
            <person name="Henrissat B."/>
            <person name="Grigoriev I.V."/>
            <person name="Hibbett D.S."/>
            <person name="Martin F."/>
            <person name="Nordberg H.P."/>
            <person name="Cantor M.N."/>
            <person name="Hua S.X."/>
        </authorList>
    </citation>
    <scope>NUCLEOTIDE SEQUENCE [LARGE SCALE GENOMIC DNA]</scope>
    <source>
        <strain evidence="10 11">MAFF 305830</strain>
    </source>
</reference>
<dbReference type="Gene3D" id="1.25.40.120">
    <property type="entry name" value="Protein prenylyltransferase"/>
    <property type="match status" value="1"/>
</dbReference>
<keyword evidence="11" id="KW-1185">Reference proteome</keyword>
<dbReference type="HOGENOM" id="CLU_031996_1_0_1"/>
<evidence type="ECO:0000256" key="9">
    <source>
        <dbReference type="RuleBase" id="RU367120"/>
    </source>
</evidence>
<dbReference type="AlphaFoldDB" id="A0A0C2WRA4"/>
<comment type="similarity">
    <text evidence="1 9">Belongs to the protein prenyltransferase subunit alpha family.</text>
</comment>
<evidence type="ECO:0000313" key="11">
    <source>
        <dbReference type="Proteomes" id="UP000054097"/>
    </source>
</evidence>
<dbReference type="GO" id="GO:0097354">
    <property type="term" value="P:prenylation"/>
    <property type="evidence" value="ECO:0007669"/>
    <property type="project" value="UniProtKB-UniRule"/>
</dbReference>
<evidence type="ECO:0000256" key="3">
    <source>
        <dbReference type="ARBA" id="ARBA00014772"/>
    </source>
</evidence>
<protein>
    <recommendedName>
        <fullName evidence="3 9">Geranylgeranyl transferase type-2 subunit alpha</fullName>
        <ecNumber evidence="2 9">2.5.1.60</ecNumber>
    </recommendedName>
    <alternativeName>
        <fullName evidence="7 9">Geranylgeranyl transferase type II subunit alpha</fullName>
    </alternativeName>
</protein>
<evidence type="ECO:0000256" key="4">
    <source>
        <dbReference type="ARBA" id="ARBA00022602"/>
    </source>
</evidence>
<comment type="catalytic activity">
    <reaction evidence="8 9">
        <text>geranylgeranyl diphosphate + L-cysteinyl-[protein] = S-geranylgeranyl-L-cysteinyl-[protein] + diphosphate</text>
        <dbReference type="Rhea" id="RHEA:21240"/>
        <dbReference type="Rhea" id="RHEA-COMP:10131"/>
        <dbReference type="Rhea" id="RHEA-COMP:11537"/>
        <dbReference type="ChEBI" id="CHEBI:29950"/>
        <dbReference type="ChEBI" id="CHEBI:33019"/>
        <dbReference type="ChEBI" id="CHEBI:57533"/>
        <dbReference type="ChEBI" id="CHEBI:86021"/>
        <dbReference type="EC" id="2.5.1.60"/>
    </reaction>
</comment>
<dbReference type="OrthoDB" id="1658at2759"/>
<evidence type="ECO:0000256" key="8">
    <source>
        <dbReference type="ARBA" id="ARBA00047658"/>
    </source>
</evidence>
<proteinExistence type="inferred from homology"/>
<gene>
    <name evidence="10" type="ORF">M408DRAFT_148811</name>
</gene>
<dbReference type="PANTHER" id="PTHR11129:SF2">
    <property type="entry name" value="GERANYLGERANYL TRANSFERASE TYPE-2 SUBUNIT ALPHA"/>
    <property type="match status" value="1"/>
</dbReference>
<dbReference type="Proteomes" id="UP000054097">
    <property type="component" value="Unassembled WGS sequence"/>
</dbReference>
<evidence type="ECO:0000256" key="5">
    <source>
        <dbReference type="ARBA" id="ARBA00022679"/>
    </source>
</evidence>
<sequence length="368" mass="43479">MMEGKIDLVLSGRDSARTRTHLALQSSATLSVMHGIKRTKVDAAAIAARREKEKEKLRAYLESEKEILDLKEANEWSEAALQLTEQFLNTNPEHYTIWNYRRDIFTKLVFVSWTPEDAYQRLVLDLRFTTSALKRYPKVYWIWNHRRWCLENTPSGPGTEPDSKGEEGIDGWKMAVWSQEVLLVEKMLSLDERNFHAWDYRRYILSHCPPSLRRSDADELAYTTRRIEKNHSNFSAWHQRSLVYTSLWKEDPSQRAPALDQEFELVKNALWMAPDDQSGWLYHRWLVGSGDDVTILEKEIGVIEELLEVEPESRWTLDTLVYYKRLLMKHRSEQGKRQLVEECRRSLETLCRIDPMRRRRYEDIGATL</sequence>
<dbReference type="SUPFAM" id="SSF48439">
    <property type="entry name" value="Protein prenylyltransferase"/>
    <property type="match status" value="1"/>
</dbReference>
<comment type="function">
    <text evidence="9">Catalyzes the transfer of a geranyl-geranyl moiety from geranyl-geranyl pyrophosphate to cysteines occuring in specific C-terminal amino acid sequences.</text>
</comment>
<dbReference type="GO" id="GO:0004663">
    <property type="term" value="F:Rab geranylgeranyltransferase activity"/>
    <property type="evidence" value="ECO:0007669"/>
    <property type="project" value="UniProtKB-UniRule"/>
</dbReference>
<keyword evidence="5 9" id="KW-0808">Transferase</keyword>
<reference evidence="11" key="2">
    <citation type="submission" date="2015-01" db="EMBL/GenBank/DDBJ databases">
        <title>Evolutionary Origins and Diversification of the Mycorrhizal Mutualists.</title>
        <authorList>
            <consortium name="DOE Joint Genome Institute"/>
            <consortium name="Mycorrhizal Genomics Consortium"/>
            <person name="Kohler A."/>
            <person name="Kuo A."/>
            <person name="Nagy L.G."/>
            <person name="Floudas D."/>
            <person name="Copeland A."/>
            <person name="Barry K.W."/>
            <person name="Cichocki N."/>
            <person name="Veneault-Fourrey C."/>
            <person name="LaButti K."/>
            <person name="Lindquist E.A."/>
            <person name="Lipzen A."/>
            <person name="Lundell T."/>
            <person name="Morin E."/>
            <person name="Murat C."/>
            <person name="Riley R."/>
            <person name="Ohm R."/>
            <person name="Sun H."/>
            <person name="Tunlid A."/>
            <person name="Henrissat B."/>
            <person name="Grigoriev I.V."/>
            <person name="Hibbett D.S."/>
            <person name="Martin F."/>
        </authorList>
    </citation>
    <scope>NUCLEOTIDE SEQUENCE [LARGE SCALE GENOMIC DNA]</scope>
    <source>
        <strain evidence="11">MAFF 305830</strain>
    </source>
</reference>
<keyword evidence="4 9" id="KW-0637">Prenyltransferase</keyword>